<dbReference type="InterPro" id="IPR025661">
    <property type="entry name" value="Pept_asp_AS"/>
</dbReference>
<feature type="region of interest" description="Disordered" evidence="3">
    <location>
        <begin position="719"/>
        <end position="784"/>
    </location>
</feature>
<dbReference type="AlphaFoldDB" id="A0A6A4WTE7"/>
<protein>
    <submittedName>
        <fullName evidence="6">Tubulointerstitial nephritis antigen-like</fullName>
    </submittedName>
</protein>
<feature type="domain" description="SMB" evidence="5">
    <location>
        <begin position="115"/>
        <end position="164"/>
    </location>
</feature>
<name>A0A6A4WTE7_AMPAM</name>
<feature type="region of interest" description="Disordered" evidence="3">
    <location>
        <begin position="520"/>
        <end position="544"/>
    </location>
</feature>
<keyword evidence="4" id="KW-1133">Transmembrane helix</keyword>
<dbReference type="EMBL" id="VIIS01000603">
    <property type="protein sequence ID" value="KAF0307104.1"/>
    <property type="molecule type" value="Genomic_DNA"/>
</dbReference>
<dbReference type="InterPro" id="IPR038765">
    <property type="entry name" value="Papain-like_cys_pep_sf"/>
</dbReference>
<dbReference type="PANTHER" id="PTHR12411">
    <property type="entry name" value="CYSTEINE PROTEASE FAMILY C1-RELATED"/>
    <property type="match status" value="1"/>
</dbReference>
<reference evidence="6 7" key="1">
    <citation type="submission" date="2019-07" db="EMBL/GenBank/DDBJ databases">
        <title>Draft genome assembly of a fouling barnacle, Amphibalanus amphitrite (Darwin, 1854): The first reference genome for Thecostraca.</title>
        <authorList>
            <person name="Kim W."/>
        </authorList>
    </citation>
    <scope>NUCLEOTIDE SEQUENCE [LARGE SCALE GENOMIC DNA]</scope>
    <source>
        <strain evidence="6">SNU_AA5</strain>
        <tissue evidence="6">Soma without cirri and trophi</tissue>
    </source>
</reference>
<keyword evidence="4" id="KW-0812">Transmembrane</keyword>
<dbReference type="Proteomes" id="UP000440578">
    <property type="component" value="Unassembled WGS sequence"/>
</dbReference>
<feature type="region of interest" description="Disordered" evidence="3">
    <location>
        <begin position="630"/>
        <end position="656"/>
    </location>
</feature>
<dbReference type="GO" id="GO:0006508">
    <property type="term" value="P:proteolysis"/>
    <property type="evidence" value="ECO:0007669"/>
    <property type="project" value="InterPro"/>
</dbReference>
<feature type="compositionally biased region" description="Basic and acidic residues" evidence="3">
    <location>
        <begin position="630"/>
        <end position="639"/>
    </location>
</feature>
<keyword evidence="4" id="KW-0472">Membrane</keyword>
<accession>A0A6A4WTE7</accession>
<gene>
    <name evidence="6" type="primary">Tinagl1_1</name>
    <name evidence="6" type="ORF">FJT64_002320</name>
</gene>
<dbReference type="InterPro" id="IPR013128">
    <property type="entry name" value="Peptidase_C1A"/>
</dbReference>
<evidence type="ECO:0000313" key="7">
    <source>
        <dbReference type="Proteomes" id="UP000440578"/>
    </source>
</evidence>
<keyword evidence="2" id="KW-1015">Disulfide bond</keyword>
<proteinExistence type="inferred from homology"/>
<evidence type="ECO:0000313" key="6">
    <source>
        <dbReference type="EMBL" id="KAF0307104.1"/>
    </source>
</evidence>
<dbReference type="InterPro" id="IPR000668">
    <property type="entry name" value="Peptidase_C1A_C"/>
</dbReference>
<feature type="transmembrane region" description="Helical" evidence="4">
    <location>
        <begin position="77"/>
        <end position="98"/>
    </location>
</feature>
<keyword evidence="7" id="KW-1185">Reference proteome</keyword>
<dbReference type="InterPro" id="IPR001212">
    <property type="entry name" value="Somatomedin_B_dom"/>
</dbReference>
<dbReference type="InterPro" id="IPR025660">
    <property type="entry name" value="Pept_his_AS"/>
</dbReference>
<dbReference type="PROSITE" id="PS50958">
    <property type="entry name" value="SMB_2"/>
    <property type="match status" value="1"/>
</dbReference>
<sequence length="799" mass="86170">MLMTWPRQRLYTRNPTWLAGRAGTTPDRLAAGGRQFHRDTAVERCTELDHWERHTELDSMATDDRNMTLAGRRPRGGLSGTLLTLALALCAGAVIGQLRPDYSDLPGKYCEKRRENSRCCANRTDECGVAILGTVCYCDEFCDRGLSGDCCPDYFALCQSAPPPPPATRDCLYKGQTLPYGGTVMDNCNPCACGGSAAAPTVQCGSETCLVEPRLLLQLEGEAEQLGWTAANHSQFWGRTLRSGLLQLTGTVPPDSQTVALTHPIVKVLHAVRLPAAFDARRRPGWAPLVGGVADQAWCGGSWAVSTADVASDRLSIQRGQRVALSPQQLLNCVTDTEGGGGCRGGRPDRAWNHLRHHGVRSTLCVPYRSGQTGRRGRCDGRASSNRTVCARRYWMQPSYRIASRERDIRHEILTSGPVQALLRVEPDFFLYRSGVYRASRLGEARAAYHSVRLIGWGEQVAAGRVTPYWLAANSWGTGWGERGLFRIRRGTNEAAIESFVVASLARTERQAAADARQLAVERRKSDRGPATSPGSLRERLDGAEDRAVDVSKKGMFDDVEASGDILMDFDGVTSAATELSATSDDETTEYPAATELITSDNVTTLGSELLSEEHLVEAEGDKANDLLKSEDQKEHSEEQAGSPMPVDKEKIDVPQMPEPKPELKEANIAKGTDLEQTTPAVTDMPVTIVENLSDHVATVASAAPKSVSEDSVTTLAEPPVTDISPFGSSTATVGAGTGRPGPALVGKRGEEPRTPATKPHTEGLVTQSGADRKVGTTSEPGGFLSAVGDGLVDWFSWG</sequence>
<evidence type="ECO:0000256" key="3">
    <source>
        <dbReference type="SAM" id="MobiDB-lite"/>
    </source>
</evidence>
<comment type="similarity">
    <text evidence="1">Belongs to the peptidase C1 family.</text>
</comment>
<comment type="caution">
    <text evidence="6">The sequence shown here is derived from an EMBL/GenBank/DDBJ whole genome shotgun (WGS) entry which is preliminary data.</text>
</comment>
<evidence type="ECO:0000259" key="5">
    <source>
        <dbReference type="PROSITE" id="PS50958"/>
    </source>
</evidence>
<dbReference type="SUPFAM" id="SSF54001">
    <property type="entry name" value="Cysteine proteinases"/>
    <property type="match status" value="1"/>
</dbReference>
<dbReference type="OrthoDB" id="3789175at2759"/>
<dbReference type="Gene3D" id="3.90.70.10">
    <property type="entry name" value="Cysteine proteinases"/>
    <property type="match status" value="1"/>
</dbReference>
<evidence type="ECO:0000256" key="1">
    <source>
        <dbReference type="ARBA" id="ARBA00008455"/>
    </source>
</evidence>
<dbReference type="SMART" id="SM00645">
    <property type="entry name" value="Pept_C1"/>
    <property type="match status" value="1"/>
</dbReference>
<dbReference type="PROSITE" id="PS00639">
    <property type="entry name" value="THIOL_PROTEASE_HIS"/>
    <property type="match status" value="1"/>
</dbReference>
<dbReference type="Pfam" id="PF00112">
    <property type="entry name" value="Peptidase_C1"/>
    <property type="match status" value="1"/>
</dbReference>
<dbReference type="PROSITE" id="PS00640">
    <property type="entry name" value="THIOL_PROTEASE_ASN"/>
    <property type="match status" value="1"/>
</dbReference>
<evidence type="ECO:0000256" key="4">
    <source>
        <dbReference type="SAM" id="Phobius"/>
    </source>
</evidence>
<organism evidence="6 7">
    <name type="scientific">Amphibalanus amphitrite</name>
    <name type="common">Striped barnacle</name>
    <name type="synonym">Balanus amphitrite</name>
    <dbReference type="NCBI Taxonomy" id="1232801"/>
    <lineage>
        <taxon>Eukaryota</taxon>
        <taxon>Metazoa</taxon>
        <taxon>Ecdysozoa</taxon>
        <taxon>Arthropoda</taxon>
        <taxon>Crustacea</taxon>
        <taxon>Multicrustacea</taxon>
        <taxon>Cirripedia</taxon>
        <taxon>Thoracica</taxon>
        <taxon>Thoracicalcarea</taxon>
        <taxon>Balanomorpha</taxon>
        <taxon>Balanoidea</taxon>
        <taxon>Balanidae</taxon>
        <taxon>Amphibalaninae</taxon>
        <taxon>Amphibalanus</taxon>
    </lineage>
</organism>
<dbReference type="GO" id="GO:0008234">
    <property type="term" value="F:cysteine-type peptidase activity"/>
    <property type="evidence" value="ECO:0007669"/>
    <property type="project" value="InterPro"/>
</dbReference>
<evidence type="ECO:0000256" key="2">
    <source>
        <dbReference type="ARBA" id="ARBA00023157"/>
    </source>
</evidence>
<feature type="compositionally biased region" description="Polar residues" evidence="3">
    <location>
        <begin position="765"/>
        <end position="780"/>
    </location>
</feature>